<feature type="region of interest" description="Disordered" evidence="1">
    <location>
        <begin position="146"/>
        <end position="172"/>
    </location>
</feature>
<sequence>MRKFILALLATLALALPAAAHEQKHGDLLLHHAWARATPAGAKAGAAYVRIENHGDNADTLTGAAAGIAAMVEIHRMSDENGTMVMAPAGPIEIPAHGTVELKPHGLHIMFMGLKQPLKEGDTFPVTLTFAKAGPVELQVVVEAIGGTGSHDGDQDDEGHDEGNGEGEEHSH</sequence>
<comment type="caution">
    <text evidence="3">The sequence shown here is derived from an EMBL/GenBank/DDBJ whole genome shotgun (WGS) entry which is preliminary data.</text>
</comment>
<reference evidence="3 4" key="1">
    <citation type="submission" date="2019-03" db="EMBL/GenBank/DDBJ databases">
        <title>Genomic Encyclopedia of Type Strains, Phase III (KMG-III): the genomes of soil and plant-associated and newly described type strains.</title>
        <authorList>
            <person name="Whitman W."/>
        </authorList>
    </citation>
    <scope>NUCLEOTIDE SEQUENCE [LARGE SCALE GENOMIC DNA]</scope>
    <source>
        <strain evidence="3 4">CGMCC 1.7660</strain>
    </source>
</reference>
<proteinExistence type="predicted"/>
<dbReference type="RefSeq" id="WP_133613870.1">
    <property type="nucleotide sequence ID" value="NZ_SNYW01000008.1"/>
</dbReference>
<name>A0A4R6WRL7_9PROT</name>
<feature type="chain" id="PRO_5020315914" description="Copper(I)-binding protein" evidence="2">
    <location>
        <begin position="21"/>
        <end position="172"/>
    </location>
</feature>
<dbReference type="InterPro" id="IPR007410">
    <property type="entry name" value="LpqE-like"/>
</dbReference>
<dbReference type="OrthoDB" id="9796962at2"/>
<evidence type="ECO:0000256" key="1">
    <source>
        <dbReference type="SAM" id="MobiDB-lite"/>
    </source>
</evidence>
<keyword evidence="4" id="KW-1185">Reference proteome</keyword>
<dbReference type="Pfam" id="PF04314">
    <property type="entry name" value="PCuAC"/>
    <property type="match status" value="1"/>
</dbReference>
<protein>
    <recommendedName>
        <fullName evidence="5">Copper(I)-binding protein</fullName>
    </recommendedName>
</protein>
<organism evidence="3 4">
    <name type="scientific">Dongia mobilis</name>
    <dbReference type="NCBI Taxonomy" id="578943"/>
    <lineage>
        <taxon>Bacteria</taxon>
        <taxon>Pseudomonadati</taxon>
        <taxon>Pseudomonadota</taxon>
        <taxon>Alphaproteobacteria</taxon>
        <taxon>Rhodospirillales</taxon>
        <taxon>Dongiaceae</taxon>
        <taxon>Dongia</taxon>
    </lineage>
</organism>
<feature type="compositionally biased region" description="Basic and acidic residues" evidence="1">
    <location>
        <begin position="161"/>
        <end position="172"/>
    </location>
</feature>
<evidence type="ECO:0000313" key="4">
    <source>
        <dbReference type="Proteomes" id="UP000295783"/>
    </source>
</evidence>
<dbReference type="PANTHER" id="PTHR36302">
    <property type="entry name" value="BLR7088 PROTEIN"/>
    <property type="match status" value="1"/>
</dbReference>
<accession>A0A4R6WRL7</accession>
<gene>
    <name evidence="3" type="ORF">A8950_2299</name>
</gene>
<evidence type="ECO:0000313" key="3">
    <source>
        <dbReference type="EMBL" id="TDQ82476.1"/>
    </source>
</evidence>
<evidence type="ECO:0008006" key="5">
    <source>
        <dbReference type="Google" id="ProtNLM"/>
    </source>
</evidence>
<feature type="signal peptide" evidence="2">
    <location>
        <begin position="1"/>
        <end position="20"/>
    </location>
</feature>
<dbReference type="InterPro" id="IPR058248">
    <property type="entry name" value="Lxx211020-like"/>
</dbReference>
<dbReference type="InterPro" id="IPR036182">
    <property type="entry name" value="PCuAC_sf"/>
</dbReference>
<dbReference type="Proteomes" id="UP000295783">
    <property type="component" value="Unassembled WGS sequence"/>
</dbReference>
<dbReference type="Gene3D" id="2.60.40.1890">
    <property type="entry name" value="PCu(A)C copper chaperone"/>
    <property type="match status" value="1"/>
</dbReference>
<dbReference type="EMBL" id="SNYW01000008">
    <property type="protein sequence ID" value="TDQ82476.1"/>
    <property type="molecule type" value="Genomic_DNA"/>
</dbReference>
<evidence type="ECO:0000256" key="2">
    <source>
        <dbReference type="SAM" id="SignalP"/>
    </source>
</evidence>
<dbReference type="PANTHER" id="PTHR36302:SF1">
    <property type="entry name" value="COPPER CHAPERONE PCU(A)C"/>
    <property type="match status" value="1"/>
</dbReference>
<dbReference type="AlphaFoldDB" id="A0A4R6WRL7"/>
<keyword evidence="2" id="KW-0732">Signal</keyword>
<dbReference type="SUPFAM" id="SSF110087">
    <property type="entry name" value="DR1885-like metal-binding protein"/>
    <property type="match status" value="1"/>
</dbReference>